<dbReference type="PANTHER" id="PTHR28029">
    <property type="entry name" value="PROTEIN ILM1"/>
    <property type="match status" value="1"/>
</dbReference>
<organism evidence="2 3">
    <name type="scientific">Penicillium brasilianum</name>
    <dbReference type="NCBI Taxonomy" id="104259"/>
    <lineage>
        <taxon>Eukaryota</taxon>
        <taxon>Fungi</taxon>
        <taxon>Dikarya</taxon>
        <taxon>Ascomycota</taxon>
        <taxon>Pezizomycotina</taxon>
        <taxon>Eurotiomycetes</taxon>
        <taxon>Eurotiomycetidae</taxon>
        <taxon>Eurotiales</taxon>
        <taxon>Aspergillaceae</taxon>
        <taxon>Penicillium</taxon>
    </lineage>
</organism>
<protein>
    <recommendedName>
        <fullName evidence="4">Increased loss of mitochondrial DNA protein 1</fullName>
    </recommendedName>
</protein>
<evidence type="ECO:0000313" key="2">
    <source>
        <dbReference type="EMBL" id="OOQ84002.1"/>
    </source>
</evidence>
<keyword evidence="1" id="KW-0472">Membrane</keyword>
<accession>A0A1S9REQ3</accession>
<keyword evidence="1" id="KW-0812">Transmembrane</keyword>
<dbReference type="EMBL" id="LJBN01000187">
    <property type="protein sequence ID" value="OOQ84002.1"/>
    <property type="molecule type" value="Genomic_DNA"/>
</dbReference>
<keyword evidence="1" id="KW-1133">Transmembrane helix</keyword>
<dbReference type="AlphaFoldDB" id="A0A1S9REQ3"/>
<feature type="transmembrane region" description="Helical" evidence="1">
    <location>
        <begin position="246"/>
        <end position="264"/>
    </location>
</feature>
<evidence type="ECO:0000313" key="3">
    <source>
        <dbReference type="Proteomes" id="UP000190744"/>
    </source>
</evidence>
<feature type="transmembrane region" description="Helical" evidence="1">
    <location>
        <begin position="196"/>
        <end position="218"/>
    </location>
</feature>
<sequence length="284" mass="31978">MTISLCDLSPIKRGLSRSHLRLVRGGVSGLEEQQQLGFPHMLFGSRDTRTSPISKGHFFPIPNLPTASPTAKMALLSSKTLIQAHAVLLIVIAGYLVKNPNYITDSDLVFMMGEALKIDFPVATSPTQSPFVFCSVLLFAGALVDMILLSSLPYHEALDEALPYIRPLRNSNLPAEDLQALARLPEYITRSLTMYWNVWVSISGLRFALYGGISFFIYQSRGSYLLSSYTSKMEPSGLEQLKSRVVFTYAFMEMMVWFWVFITCRDERQQKLSKLLEDAREEAN</sequence>
<proteinExistence type="predicted"/>
<dbReference type="InterPro" id="IPR018815">
    <property type="entry name" value="Incr_loss_mito_DNA_1"/>
</dbReference>
<evidence type="ECO:0008006" key="4">
    <source>
        <dbReference type="Google" id="ProtNLM"/>
    </source>
</evidence>
<name>A0A1S9REQ3_PENBI</name>
<dbReference type="PANTHER" id="PTHR28029:SF1">
    <property type="entry name" value="PROTEIN ILM1"/>
    <property type="match status" value="1"/>
</dbReference>
<evidence type="ECO:0000256" key="1">
    <source>
        <dbReference type="SAM" id="Phobius"/>
    </source>
</evidence>
<comment type="caution">
    <text evidence="2">The sequence shown here is derived from an EMBL/GenBank/DDBJ whole genome shotgun (WGS) entry which is preliminary data.</text>
</comment>
<feature type="transmembrane region" description="Helical" evidence="1">
    <location>
        <begin position="130"/>
        <end position="149"/>
    </location>
</feature>
<reference evidence="3" key="1">
    <citation type="submission" date="2015-09" db="EMBL/GenBank/DDBJ databases">
        <authorList>
            <person name="Fill T.P."/>
            <person name="Baretta J.F."/>
            <person name="de Almeida L.G."/>
            <person name="Rocha M."/>
            <person name="de Souza D.H."/>
            <person name="Malavazi I."/>
            <person name="Cerdeira L.T."/>
            <person name="Hong H."/>
            <person name="Samborskyy M."/>
            <person name="de Vasconcelos A.T."/>
            <person name="Leadlay P."/>
            <person name="Rodrigues-Filho E."/>
        </authorList>
    </citation>
    <scope>NUCLEOTIDE SEQUENCE [LARGE SCALE GENOMIC DNA]</scope>
    <source>
        <strain evidence="3">LaBioMMi 136</strain>
    </source>
</reference>
<dbReference type="Proteomes" id="UP000190744">
    <property type="component" value="Unassembled WGS sequence"/>
</dbReference>
<gene>
    <name evidence="2" type="ORF">PEBR_32347</name>
</gene>
<dbReference type="Pfam" id="PF10311">
    <property type="entry name" value="Ilm1"/>
    <property type="match status" value="1"/>
</dbReference>
<feature type="transmembrane region" description="Helical" evidence="1">
    <location>
        <begin position="80"/>
        <end position="97"/>
    </location>
</feature>